<dbReference type="PROSITE" id="PS51029">
    <property type="entry name" value="MADF"/>
    <property type="match status" value="2"/>
</dbReference>
<dbReference type="PANTHER" id="PTHR12243">
    <property type="entry name" value="MADF DOMAIN TRANSCRIPTION FACTOR"/>
    <property type="match status" value="1"/>
</dbReference>
<organism evidence="5 6">
    <name type="scientific">Chrysodeixis includens</name>
    <name type="common">Soybean looper</name>
    <name type="synonym">Pseudoplusia includens</name>
    <dbReference type="NCBI Taxonomy" id="689277"/>
    <lineage>
        <taxon>Eukaryota</taxon>
        <taxon>Metazoa</taxon>
        <taxon>Ecdysozoa</taxon>
        <taxon>Arthropoda</taxon>
        <taxon>Hexapoda</taxon>
        <taxon>Insecta</taxon>
        <taxon>Pterygota</taxon>
        <taxon>Neoptera</taxon>
        <taxon>Endopterygota</taxon>
        <taxon>Lepidoptera</taxon>
        <taxon>Glossata</taxon>
        <taxon>Ditrysia</taxon>
        <taxon>Noctuoidea</taxon>
        <taxon>Noctuidae</taxon>
        <taxon>Plusiinae</taxon>
        <taxon>Chrysodeixis</taxon>
    </lineage>
</organism>
<comment type="subcellular location">
    <subcellularLocation>
        <location evidence="1">Nucleus</location>
    </subcellularLocation>
</comment>
<dbReference type="GO" id="GO:0003677">
    <property type="term" value="F:DNA binding"/>
    <property type="evidence" value="ECO:0007669"/>
    <property type="project" value="InterPro"/>
</dbReference>
<dbReference type="OrthoDB" id="7121166at2759"/>
<evidence type="ECO:0008006" key="7">
    <source>
        <dbReference type="Google" id="ProtNLM"/>
    </source>
</evidence>
<proteinExistence type="predicted"/>
<dbReference type="SMART" id="SM00595">
    <property type="entry name" value="MADF"/>
    <property type="match status" value="2"/>
</dbReference>
<evidence type="ECO:0000313" key="6">
    <source>
        <dbReference type="Proteomes" id="UP001154114"/>
    </source>
</evidence>
<accession>A0A9N8KXN1</accession>
<reference evidence="5" key="1">
    <citation type="submission" date="2021-12" db="EMBL/GenBank/DDBJ databases">
        <authorList>
            <person name="King R."/>
        </authorList>
    </citation>
    <scope>NUCLEOTIDE SEQUENCE</scope>
</reference>
<feature type="domain" description="BESS" evidence="4">
    <location>
        <begin position="508"/>
        <end position="547"/>
    </location>
</feature>
<feature type="domain" description="MADF" evidence="3">
    <location>
        <begin position="56"/>
        <end position="152"/>
    </location>
</feature>
<dbReference type="EMBL" id="LR824024">
    <property type="protein sequence ID" value="CAD0204352.1"/>
    <property type="molecule type" value="Genomic_DNA"/>
</dbReference>
<evidence type="ECO:0000259" key="3">
    <source>
        <dbReference type="PROSITE" id="PS51029"/>
    </source>
</evidence>
<dbReference type="InterPro" id="IPR039353">
    <property type="entry name" value="TF_Adf1"/>
</dbReference>
<evidence type="ECO:0000256" key="1">
    <source>
        <dbReference type="PROSITE-ProRule" id="PRU00371"/>
    </source>
</evidence>
<name>A0A9N8KXN1_CHRIL</name>
<dbReference type="Proteomes" id="UP001154114">
    <property type="component" value="Chromosome 21"/>
</dbReference>
<evidence type="ECO:0000259" key="4">
    <source>
        <dbReference type="PROSITE" id="PS51031"/>
    </source>
</evidence>
<dbReference type="InterPro" id="IPR004210">
    <property type="entry name" value="BESS_motif"/>
</dbReference>
<feature type="domain" description="MADF" evidence="3">
    <location>
        <begin position="326"/>
        <end position="419"/>
    </location>
</feature>
<feature type="region of interest" description="Disordered" evidence="2">
    <location>
        <begin position="460"/>
        <end position="488"/>
    </location>
</feature>
<evidence type="ECO:0000313" key="5">
    <source>
        <dbReference type="EMBL" id="CAD0204352.1"/>
    </source>
</evidence>
<dbReference type="GO" id="GO:0005667">
    <property type="term" value="C:transcription regulator complex"/>
    <property type="evidence" value="ECO:0007669"/>
    <property type="project" value="TreeGrafter"/>
</dbReference>
<dbReference type="PANTHER" id="PTHR12243:SF67">
    <property type="entry name" value="COREPRESSOR OF PANGOLIN, ISOFORM A-RELATED"/>
    <property type="match status" value="1"/>
</dbReference>
<keyword evidence="1" id="KW-0539">Nucleus</keyword>
<dbReference type="AlphaFoldDB" id="A0A9N8KXN1"/>
<dbReference type="Pfam" id="PF10545">
    <property type="entry name" value="MADF_DNA_bdg"/>
    <property type="match status" value="2"/>
</dbReference>
<feature type="compositionally biased region" description="Basic residues" evidence="2">
    <location>
        <begin position="182"/>
        <end position="192"/>
    </location>
</feature>
<dbReference type="GO" id="GO:0006357">
    <property type="term" value="P:regulation of transcription by RNA polymerase II"/>
    <property type="evidence" value="ECO:0007669"/>
    <property type="project" value="TreeGrafter"/>
</dbReference>
<feature type="domain" description="BESS" evidence="4">
    <location>
        <begin position="219"/>
        <end position="258"/>
    </location>
</feature>
<evidence type="ECO:0000256" key="2">
    <source>
        <dbReference type="SAM" id="MobiDB-lite"/>
    </source>
</evidence>
<dbReference type="PROSITE" id="PS51031">
    <property type="entry name" value="BESS"/>
    <property type="match status" value="2"/>
</dbReference>
<dbReference type="GO" id="GO:0005634">
    <property type="term" value="C:nucleus"/>
    <property type="evidence" value="ECO:0007669"/>
    <property type="project" value="UniProtKB-SubCell"/>
</dbReference>
<dbReference type="Pfam" id="PF02944">
    <property type="entry name" value="BESS"/>
    <property type="match status" value="2"/>
</dbReference>
<feature type="region of interest" description="Disordered" evidence="2">
    <location>
        <begin position="166"/>
        <end position="208"/>
    </location>
</feature>
<gene>
    <name evidence="5" type="ORF">CINC_LOCUS6661</name>
</gene>
<sequence length="564" mass="65448">MNRFDKVYDTATRQSQWAGILSTASRNAANHGSRACAQTRDNASVASRPAAEVALQLIDEIKKRPALYKTDHPADREEKLALWKEIGSVIYHDWDHYSKATAYDRVLQLQRKWRSLRDAYNRELRARRSGIRINRRVYRYFKRMSYLGGFEGILSEDDEFEEEINLEPQHPVDNSNIDPIKGKKLKRKKRKRESSVGSHQTPEELEVPMFPVEIQENETDSDRLFLLSFLPEMRQLPINIKMWVRAQIANVMQEAVSCHYNNTRPGTSGDRNFIDIKRQRQDMGSVGCVARRATLPGRAQNAGTLRCGGGPQRPRCVIPRRSSVAAAAFEVKKYPEIWDLNSEDNRFKSKKQHAWSEIARVFMPDFDEMPDKDKNDVYRKLHGKWRNIRDSFVRHRKRKYGKKGYVYAKHLSFLNDIYNNKNSQSGSDVDCENDEPSDDDDTKLKRLGFKNRKFDLLNESSMWGSDPEDSPSTIENLKRKRGTKQENDIEYVDTPFPDATCSYTAPTEDEDRSFFESLLPAVREFNMDQKLEFRSEVLCLIKGLRSSNGRRNYIKLDPTTGDFS</sequence>
<feature type="compositionally biased region" description="Acidic residues" evidence="2">
    <location>
        <begin position="429"/>
        <end position="441"/>
    </location>
</feature>
<feature type="region of interest" description="Disordered" evidence="2">
    <location>
        <begin position="424"/>
        <end position="444"/>
    </location>
</feature>
<dbReference type="InterPro" id="IPR006578">
    <property type="entry name" value="MADF-dom"/>
</dbReference>
<protein>
    <recommendedName>
        <fullName evidence="7">MADF domain-containing protein</fullName>
    </recommendedName>
</protein>
<keyword evidence="6" id="KW-1185">Reference proteome</keyword>